<dbReference type="Pfam" id="PF17919">
    <property type="entry name" value="RT_RNaseH_2"/>
    <property type="match status" value="1"/>
</dbReference>
<evidence type="ECO:0000256" key="3">
    <source>
        <dbReference type="SAM" id="MobiDB-lite"/>
    </source>
</evidence>
<dbReference type="GO" id="GO:0005634">
    <property type="term" value="C:nucleus"/>
    <property type="evidence" value="ECO:0007669"/>
    <property type="project" value="UniProtKB-ARBA"/>
</dbReference>
<feature type="region of interest" description="Disordered" evidence="3">
    <location>
        <begin position="558"/>
        <end position="580"/>
    </location>
</feature>
<dbReference type="Gene3D" id="3.30.420.10">
    <property type="entry name" value="Ribonuclease H-like superfamily/Ribonuclease H"/>
    <property type="match status" value="1"/>
</dbReference>
<dbReference type="Gene3D" id="3.30.70.270">
    <property type="match status" value="1"/>
</dbReference>
<proteinExistence type="predicted"/>
<dbReference type="PANTHER" id="PTHR37984:SF5">
    <property type="entry name" value="PROTEIN NYNRIN-LIKE"/>
    <property type="match status" value="1"/>
</dbReference>
<dbReference type="InterPro" id="IPR001584">
    <property type="entry name" value="Integrase_cat-core"/>
</dbReference>
<feature type="compositionally biased region" description="Acidic residues" evidence="3">
    <location>
        <begin position="784"/>
        <end position="794"/>
    </location>
</feature>
<dbReference type="GO" id="GO:0015074">
    <property type="term" value="P:DNA integration"/>
    <property type="evidence" value="ECO:0007669"/>
    <property type="project" value="InterPro"/>
</dbReference>
<dbReference type="SUPFAM" id="SSF56672">
    <property type="entry name" value="DNA/RNA polymerases"/>
    <property type="match status" value="1"/>
</dbReference>
<name>A0AAI9X2S1_PENTH</name>
<dbReference type="GO" id="GO:0003723">
    <property type="term" value="F:RNA binding"/>
    <property type="evidence" value="ECO:0007669"/>
    <property type="project" value="UniProtKB-KW"/>
</dbReference>
<gene>
    <name evidence="5" type="ORF">VN97_g11726</name>
</gene>
<dbReference type="FunFam" id="3.30.70.270:FF:000020">
    <property type="entry name" value="Transposon Tf2-6 polyprotein-like Protein"/>
    <property type="match status" value="1"/>
</dbReference>
<dbReference type="InterPro" id="IPR043128">
    <property type="entry name" value="Rev_trsase/Diguanyl_cyclase"/>
</dbReference>
<dbReference type="PROSITE" id="PS50994">
    <property type="entry name" value="INTEGRASE"/>
    <property type="match status" value="1"/>
</dbReference>
<dbReference type="Pfam" id="PF17921">
    <property type="entry name" value="Integrase_H2C2"/>
    <property type="match status" value="1"/>
</dbReference>
<dbReference type="InterPro" id="IPR043502">
    <property type="entry name" value="DNA/RNA_pol_sf"/>
</dbReference>
<dbReference type="EMBL" id="LACB01000693">
    <property type="protein sequence ID" value="KAJ9481740.1"/>
    <property type="molecule type" value="Genomic_DNA"/>
</dbReference>
<sequence length="810" mass="92251">MQGVAAVGWICDGDGRRLDDVKVAKIVEWPTPTSVFDVRSFMGLAVYFRIVIQDFAVTAAPMYQLLKSGSNFEWHPEHQEAFIKIKETLSTFPCVLPIDYSSVPLDVVIAVDASLKGWGAVLMQVRDGVRKPARYESGTWSATEQQYDAGKRECQGVLKALKKFRHWVYGVHFTLEIDAKTLVSQLNRSATDLPGALVTSWIAWIRLFDFEVRHVPGQLHGAADGLSRRPHTEEELADQEEEEDVDDFILAEISTLAVMLNPVGVSLAPTQETISSVEQDQHNNNDDREPRILGPEYSEESEEIARWCVTFRRPTGMPIRRYNQFKRNATNFVVQGEHLFHRGKGNNMPLRRVLDSPAIRGRVIIAGHDELGHKGREATYSLLKIRYWWEGMYTQIAEYVRCCPSCQFREPNRLEEPMAPNRVQHVWDVVFIDTAHLPNENGYSGMAQAREGLSGWLEAVPLKGKPTGRMLVDWIWSDVICRYGFPTSIVMDKGPEFRGEIQRMLESKGIKRVAISPYNPGSNGAIERSMRTFKDALSKMTFGYSAENASASTTIENLGSNDPSRTASSFRHGRARRTAVTTPPSWRESFYAVLLAYRMTVNATTGMTPYRFLFGKDAILPVEMEVPTWSTLPWETVTTREDLISLRARQILQRDEDVQEAIHRFARMRDNNKSYHDGRKRLRAIPLEEGSLVLLHDTQRQDDKTSEQKLRYRWSGPYRVRRVLGNGAYTLEELDGTPIFHKFSSGEGARHSAVNGDRLKRFWLYRDTMVRQESFPPKNVPFDQDSDDEDDGTEDDAHSDCESLFPREGV</sequence>
<dbReference type="Gene3D" id="1.10.340.70">
    <property type="match status" value="1"/>
</dbReference>
<organism evidence="5 6">
    <name type="scientific">Penicillium thymicola</name>
    <dbReference type="NCBI Taxonomy" id="293382"/>
    <lineage>
        <taxon>Eukaryota</taxon>
        <taxon>Fungi</taxon>
        <taxon>Dikarya</taxon>
        <taxon>Ascomycota</taxon>
        <taxon>Pezizomycotina</taxon>
        <taxon>Eurotiomycetes</taxon>
        <taxon>Eurotiomycetidae</taxon>
        <taxon>Eurotiales</taxon>
        <taxon>Aspergillaceae</taxon>
        <taxon>Penicillium</taxon>
    </lineage>
</organism>
<feature type="region of interest" description="Disordered" evidence="3">
    <location>
        <begin position="221"/>
        <end position="242"/>
    </location>
</feature>
<dbReference type="InterPro" id="IPR041577">
    <property type="entry name" value="RT_RNaseH_2"/>
</dbReference>
<keyword evidence="1" id="KW-0694">RNA-binding</keyword>
<dbReference type="Proteomes" id="UP001227192">
    <property type="component" value="Unassembled WGS sequence"/>
</dbReference>
<feature type="compositionally biased region" description="Polar residues" evidence="3">
    <location>
        <begin position="558"/>
        <end position="569"/>
    </location>
</feature>
<evidence type="ECO:0000313" key="6">
    <source>
        <dbReference type="Proteomes" id="UP001227192"/>
    </source>
</evidence>
<dbReference type="SUPFAM" id="SSF53098">
    <property type="entry name" value="Ribonuclease H-like"/>
    <property type="match status" value="1"/>
</dbReference>
<evidence type="ECO:0000259" key="4">
    <source>
        <dbReference type="PROSITE" id="PS50994"/>
    </source>
</evidence>
<reference evidence="5" key="1">
    <citation type="submission" date="2015-06" db="EMBL/GenBank/DDBJ databases">
        <authorList>
            <person name="Nguyen H."/>
        </authorList>
    </citation>
    <scope>NUCLEOTIDE SEQUENCE</scope>
    <source>
        <strain evidence="5">DAOM 180753</strain>
    </source>
</reference>
<dbReference type="GO" id="GO:0003824">
    <property type="term" value="F:catalytic activity"/>
    <property type="evidence" value="ECO:0007669"/>
    <property type="project" value="UniProtKB-KW"/>
</dbReference>
<evidence type="ECO:0000256" key="2">
    <source>
        <dbReference type="ARBA" id="ARBA00023268"/>
    </source>
</evidence>
<keyword evidence="6" id="KW-1185">Reference proteome</keyword>
<dbReference type="InterPro" id="IPR012337">
    <property type="entry name" value="RNaseH-like_sf"/>
</dbReference>
<feature type="domain" description="Integrase catalytic" evidence="4">
    <location>
        <begin position="416"/>
        <end position="617"/>
    </location>
</feature>
<keyword evidence="2" id="KW-0511">Multifunctional enzyme</keyword>
<protein>
    <recommendedName>
        <fullName evidence="4">Integrase catalytic domain-containing protein</fullName>
    </recommendedName>
</protein>
<dbReference type="AlphaFoldDB" id="A0AAI9X2S1"/>
<dbReference type="CDD" id="cd09274">
    <property type="entry name" value="RNase_HI_RT_Ty3"/>
    <property type="match status" value="1"/>
</dbReference>
<evidence type="ECO:0000256" key="1">
    <source>
        <dbReference type="ARBA" id="ARBA00022884"/>
    </source>
</evidence>
<comment type="caution">
    <text evidence="5">The sequence shown here is derived from an EMBL/GenBank/DDBJ whole genome shotgun (WGS) entry which is preliminary data.</text>
</comment>
<dbReference type="InterPro" id="IPR036397">
    <property type="entry name" value="RNaseH_sf"/>
</dbReference>
<dbReference type="InterPro" id="IPR041588">
    <property type="entry name" value="Integrase_H2C2"/>
</dbReference>
<dbReference type="InterPro" id="IPR050951">
    <property type="entry name" value="Retrovirus_Pol_polyprotein"/>
</dbReference>
<dbReference type="PANTHER" id="PTHR37984">
    <property type="entry name" value="PROTEIN CBG26694"/>
    <property type="match status" value="1"/>
</dbReference>
<evidence type="ECO:0000313" key="5">
    <source>
        <dbReference type="EMBL" id="KAJ9481740.1"/>
    </source>
</evidence>
<reference evidence="5" key="2">
    <citation type="journal article" date="2016" name="Fungal Biol.">
        <title>Ochratoxin A production by Penicillium thymicola.</title>
        <authorList>
            <person name="Nguyen H.D.T."/>
            <person name="McMullin D.R."/>
            <person name="Ponomareva E."/>
            <person name="Riley R."/>
            <person name="Pomraning K.R."/>
            <person name="Baker S.E."/>
            <person name="Seifert K.A."/>
        </authorList>
    </citation>
    <scope>NUCLEOTIDE SEQUENCE</scope>
    <source>
        <strain evidence="5">DAOM 180753</strain>
    </source>
</reference>
<feature type="region of interest" description="Disordered" evidence="3">
    <location>
        <begin position="774"/>
        <end position="810"/>
    </location>
</feature>
<accession>A0AAI9X2S1</accession>